<dbReference type="AlphaFoldDB" id="A0A2H0V6V0"/>
<dbReference type="InterPro" id="IPR010231">
    <property type="entry name" value="SUF_FeS_clus_asmbl_SufB"/>
</dbReference>
<comment type="caution">
    <text evidence="5">The sequence shown here is derived from an EMBL/GenBank/DDBJ whole genome shotgun (WGS) entry which is preliminary data.</text>
</comment>
<feature type="compositionally biased region" description="Polar residues" evidence="2">
    <location>
        <begin position="7"/>
        <end position="28"/>
    </location>
</feature>
<name>A0A2H0V6V0_9BACT</name>
<dbReference type="InterPro" id="IPR037284">
    <property type="entry name" value="SUF_FeS_clus_asmbl_SufBD_sf"/>
</dbReference>
<gene>
    <name evidence="5" type="primary">sufB</name>
    <name evidence="5" type="ORF">COT95_02320</name>
</gene>
<evidence type="ECO:0000256" key="1">
    <source>
        <dbReference type="ARBA" id="ARBA00043967"/>
    </source>
</evidence>
<accession>A0A2H0V6V0</accession>
<comment type="similarity">
    <text evidence="1">Belongs to the iron-sulfur cluster assembly SufBD family.</text>
</comment>
<evidence type="ECO:0000256" key="2">
    <source>
        <dbReference type="SAM" id="MobiDB-lite"/>
    </source>
</evidence>
<organism evidence="5 6">
    <name type="scientific">Candidatus Falkowbacteria bacterium CG10_big_fil_rev_8_21_14_0_10_37_6</name>
    <dbReference type="NCBI Taxonomy" id="1974563"/>
    <lineage>
        <taxon>Bacteria</taxon>
        <taxon>Candidatus Falkowiibacteriota</taxon>
    </lineage>
</organism>
<dbReference type="Pfam" id="PF19295">
    <property type="entry name" value="SufBD_N"/>
    <property type="match status" value="1"/>
</dbReference>
<evidence type="ECO:0000313" key="6">
    <source>
        <dbReference type="Proteomes" id="UP000228614"/>
    </source>
</evidence>
<dbReference type="NCBIfam" id="TIGR01980">
    <property type="entry name" value="sufB"/>
    <property type="match status" value="1"/>
</dbReference>
<dbReference type="Pfam" id="PF01458">
    <property type="entry name" value="SUFBD_core"/>
    <property type="match status" value="1"/>
</dbReference>
<proteinExistence type="inferred from homology"/>
<dbReference type="EMBL" id="PFAN01000116">
    <property type="protein sequence ID" value="PIR94782.1"/>
    <property type="molecule type" value="Genomic_DNA"/>
</dbReference>
<feature type="domain" description="SUF system FeS cluster assembly SufBD N-terminal" evidence="4">
    <location>
        <begin position="131"/>
        <end position="201"/>
    </location>
</feature>
<dbReference type="InterPro" id="IPR055346">
    <property type="entry name" value="Fe-S_cluster_assembly_SufBD"/>
</dbReference>
<dbReference type="PANTHER" id="PTHR30508">
    <property type="entry name" value="FES CLUSTER ASSEMBLY PROTEIN SUF"/>
    <property type="match status" value="1"/>
</dbReference>
<feature type="non-terminal residue" evidence="5">
    <location>
        <position position="335"/>
    </location>
</feature>
<protein>
    <submittedName>
        <fullName evidence="5">Fe-S cluster assembly protein SufB</fullName>
    </submittedName>
</protein>
<evidence type="ECO:0000259" key="3">
    <source>
        <dbReference type="Pfam" id="PF01458"/>
    </source>
</evidence>
<dbReference type="GO" id="GO:0016226">
    <property type="term" value="P:iron-sulfur cluster assembly"/>
    <property type="evidence" value="ECO:0007669"/>
    <property type="project" value="InterPro"/>
</dbReference>
<evidence type="ECO:0000259" key="4">
    <source>
        <dbReference type="Pfam" id="PF19295"/>
    </source>
</evidence>
<feature type="domain" description="SUF system FeS cluster assembly SufBD core" evidence="3">
    <location>
        <begin position="204"/>
        <end position="335"/>
    </location>
</feature>
<dbReference type="InterPro" id="IPR045595">
    <property type="entry name" value="SufBD_N"/>
</dbReference>
<sequence length="335" mass="37893">MNKKSRQQSTTAQAWEESNQSAYMSQSRKGVDESLVRQISKDKNEPEWMLKHRLQSLKLFTEMSLPDWGPGLDKLNLDNITYYARATNRQAQKWEDVPKDIRSTFDKLGIPQAEQKVLAGVGAQYESTVIYHSLKKELKNKGVIFVDMDVALRENEELVKKYFMKNVPASLHKFAALHGAIWSGGTFLYIPKNVKIDKPLQAYFRMNAQGMGQFEHTLIVVEEDAQGHYIEGCSAPRYGVDSLHAGCVEIFVKDNARFRYSSVESWSKDAYNLNTKRAIVERDAVMEWVGGNFGSQVTMLYPCSVLRGEGSRAEHLGLAFANTGQIQDTGAKVIH</sequence>
<dbReference type="PANTHER" id="PTHR30508:SF1">
    <property type="entry name" value="UPF0051 PROTEIN ABCI8, CHLOROPLASTIC-RELATED"/>
    <property type="match status" value="1"/>
</dbReference>
<dbReference type="Proteomes" id="UP000228614">
    <property type="component" value="Unassembled WGS sequence"/>
</dbReference>
<evidence type="ECO:0000313" key="5">
    <source>
        <dbReference type="EMBL" id="PIR94782.1"/>
    </source>
</evidence>
<dbReference type="InterPro" id="IPR000825">
    <property type="entry name" value="SUF_FeS_clus_asmbl_SufBD_core"/>
</dbReference>
<dbReference type="SUPFAM" id="SSF101960">
    <property type="entry name" value="Stabilizer of iron transporter SufD"/>
    <property type="match status" value="1"/>
</dbReference>
<feature type="region of interest" description="Disordered" evidence="2">
    <location>
        <begin position="1"/>
        <end position="32"/>
    </location>
</feature>
<reference evidence="6" key="1">
    <citation type="submission" date="2017-09" db="EMBL/GenBank/DDBJ databases">
        <title>Depth-based differentiation of microbial function through sediment-hosted aquifers and enrichment of novel symbionts in the deep terrestrial subsurface.</title>
        <authorList>
            <person name="Probst A.J."/>
            <person name="Ladd B."/>
            <person name="Jarett J.K."/>
            <person name="Geller-Mcgrath D.E."/>
            <person name="Sieber C.M.K."/>
            <person name="Emerson J.B."/>
            <person name="Anantharaman K."/>
            <person name="Thomas B.C."/>
            <person name="Malmstrom R."/>
            <person name="Stieglmeier M."/>
            <person name="Klingl A."/>
            <person name="Woyke T."/>
            <person name="Ryan C.M."/>
            <person name="Banfield J.F."/>
        </authorList>
    </citation>
    <scope>NUCLEOTIDE SEQUENCE [LARGE SCALE GENOMIC DNA]</scope>
</reference>